<protein>
    <submittedName>
        <fullName evidence="3">Nucleoside triphosphate pyrophosphohydrolase MazG</fullName>
        <ecNumber evidence="3">3.6.1.8</ecNumber>
    </submittedName>
</protein>
<feature type="region of interest" description="Disordered" evidence="1">
    <location>
        <begin position="172"/>
        <end position="220"/>
    </location>
</feature>
<sequence>MSTAAGTGPSAGPRDEEALAAAAVRLQAVMARIRRDCVWTRRIDHDALLPYLLEEAAELVEAVESGTTADVVEELGDVLWQVVFHAEIATSAGEGYDLAAVMTGITDKMVRRHTHVFGPDRAETVEDVDRLWSAAKAREKASRTSALDGVPSSLSAVARAQKVLGRVDARLAEEAADPDREGTATAPASPSAEPARAATEPAETVPAVPGPGEPGVPADGREEAYGRALLALVARARADGIDAEGALRRQTRELEGRQRRAEADRA</sequence>
<dbReference type="GO" id="GO:0006203">
    <property type="term" value="P:dGTP catabolic process"/>
    <property type="evidence" value="ECO:0007669"/>
    <property type="project" value="TreeGrafter"/>
</dbReference>
<dbReference type="GO" id="GO:0046047">
    <property type="term" value="P:TTP catabolic process"/>
    <property type="evidence" value="ECO:0007669"/>
    <property type="project" value="TreeGrafter"/>
</dbReference>
<feature type="region of interest" description="Disordered" evidence="1">
    <location>
        <begin position="240"/>
        <end position="266"/>
    </location>
</feature>
<dbReference type="Pfam" id="PF03819">
    <property type="entry name" value="MazG"/>
    <property type="match status" value="1"/>
</dbReference>
<dbReference type="AlphaFoldDB" id="A0A1R4I6B5"/>
<dbReference type="InterPro" id="IPR004518">
    <property type="entry name" value="MazG-like_dom"/>
</dbReference>
<dbReference type="InterPro" id="IPR011551">
    <property type="entry name" value="NTP_PyrPHydrolase_MazG"/>
</dbReference>
<accession>A0A1R4I6B5</accession>
<proteinExistence type="predicted"/>
<evidence type="ECO:0000313" key="4">
    <source>
        <dbReference type="Proteomes" id="UP000196778"/>
    </source>
</evidence>
<dbReference type="Gene3D" id="1.10.287.1080">
    <property type="entry name" value="MazG-like"/>
    <property type="match status" value="2"/>
</dbReference>
<dbReference type="GO" id="GO:0046052">
    <property type="term" value="P:UTP catabolic process"/>
    <property type="evidence" value="ECO:0007669"/>
    <property type="project" value="TreeGrafter"/>
</dbReference>
<feature type="domain" description="NTP pyrophosphohydrolase MazG-like" evidence="2">
    <location>
        <begin position="45"/>
        <end position="117"/>
    </location>
</feature>
<dbReference type="Proteomes" id="UP000196778">
    <property type="component" value="Unassembled WGS sequence"/>
</dbReference>
<dbReference type="PANTHER" id="PTHR30522">
    <property type="entry name" value="NUCLEOSIDE TRIPHOSPHATE PYROPHOSPHOHYDROLASE"/>
    <property type="match status" value="1"/>
</dbReference>
<dbReference type="EMBL" id="FUKR01000001">
    <property type="protein sequence ID" value="SJN15372.1"/>
    <property type="molecule type" value="Genomic_DNA"/>
</dbReference>
<dbReference type="InterPro" id="IPR048015">
    <property type="entry name" value="NTP-PPase_MazG-like_N"/>
</dbReference>
<name>A0A1R4I6B5_9MICO</name>
<gene>
    <name evidence="3" type="ORF">FM119_00025</name>
</gene>
<evidence type="ECO:0000256" key="1">
    <source>
        <dbReference type="SAM" id="MobiDB-lite"/>
    </source>
</evidence>
<dbReference type="PANTHER" id="PTHR30522:SF0">
    <property type="entry name" value="NUCLEOSIDE TRIPHOSPHATE PYROPHOSPHOHYDROLASE"/>
    <property type="match status" value="1"/>
</dbReference>
<reference evidence="4" key="1">
    <citation type="submission" date="2017-02" db="EMBL/GenBank/DDBJ databases">
        <authorList>
            <person name="Dridi B."/>
        </authorList>
    </citation>
    <scope>NUCLEOTIDE SEQUENCE [LARGE SCALE GENOMIC DNA]</scope>
    <source>
        <strain evidence="4">EB411</strain>
    </source>
</reference>
<dbReference type="SUPFAM" id="SSF101386">
    <property type="entry name" value="all-alpha NTP pyrophosphatases"/>
    <property type="match status" value="1"/>
</dbReference>
<dbReference type="CDD" id="cd11528">
    <property type="entry name" value="NTP-PPase_MazG_Nterm"/>
    <property type="match status" value="1"/>
</dbReference>
<feature type="compositionally biased region" description="Basic and acidic residues" evidence="1">
    <location>
        <begin position="172"/>
        <end position="182"/>
    </location>
</feature>
<keyword evidence="4" id="KW-1185">Reference proteome</keyword>
<evidence type="ECO:0000313" key="3">
    <source>
        <dbReference type="EMBL" id="SJN15372.1"/>
    </source>
</evidence>
<feature type="compositionally biased region" description="Low complexity" evidence="1">
    <location>
        <begin position="183"/>
        <end position="207"/>
    </location>
</feature>
<dbReference type="GO" id="GO:0046061">
    <property type="term" value="P:dATP catabolic process"/>
    <property type="evidence" value="ECO:0007669"/>
    <property type="project" value="TreeGrafter"/>
</dbReference>
<organism evidence="3 4">
    <name type="scientific">Mycetocola reblochoni REB411</name>
    <dbReference type="NCBI Taxonomy" id="1255698"/>
    <lineage>
        <taxon>Bacteria</taxon>
        <taxon>Bacillati</taxon>
        <taxon>Actinomycetota</taxon>
        <taxon>Actinomycetes</taxon>
        <taxon>Micrococcales</taxon>
        <taxon>Microbacteriaceae</taxon>
        <taxon>Mycetocola</taxon>
    </lineage>
</organism>
<dbReference type="EC" id="3.6.1.8" evidence="3"/>
<dbReference type="RefSeq" id="WP_245827143.1">
    <property type="nucleotide sequence ID" value="NZ_FUKR01000001.1"/>
</dbReference>
<keyword evidence="3" id="KW-0378">Hydrolase</keyword>
<evidence type="ECO:0000259" key="2">
    <source>
        <dbReference type="Pfam" id="PF03819"/>
    </source>
</evidence>
<dbReference type="GO" id="GO:0046076">
    <property type="term" value="P:dTTP catabolic process"/>
    <property type="evidence" value="ECO:0007669"/>
    <property type="project" value="TreeGrafter"/>
</dbReference>
<dbReference type="GO" id="GO:0046081">
    <property type="term" value="P:dUTP catabolic process"/>
    <property type="evidence" value="ECO:0007669"/>
    <property type="project" value="TreeGrafter"/>
</dbReference>
<dbReference type="GO" id="GO:0047693">
    <property type="term" value="F:ATP diphosphatase activity"/>
    <property type="evidence" value="ECO:0007669"/>
    <property type="project" value="UniProtKB-EC"/>
</dbReference>